<dbReference type="Gene3D" id="3.50.50.60">
    <property type="entry name" value="FAD/NAD(P)-binding domain"/>
    <property type="match status" value="1"/>
</dbReference>
<dbReference type="GO" id="GO:0005737">
    <property type="term" value="C:cytoplasm"/>
    <property type="evidence" value="ECO:0007669"/>
    <property type="project" value="TreeGrafter"/>
</dbReference>
<dbReference type="GO" id="GO:0016491">
    <property type="term" value="F:oxidoreductase activity"/>
    <property type="evidence" value="ECO:0007669"/>
    <property type="project" value="UniProtKB-KW"/>
</dbReference>
<name>A0A1H9VPA5_9PSEU</name>
<dbReference type="PANTHER" id="PTHR13847:SF287">
    <property type="entry name" value="FAD-DEPENDENT OXIDOREDUCTASE DOMAIN-CONTAINING PROTEIN 1"/>
    <property type="match status" value="1"/>
</dbReference>
<keyword evidence="1" id="KW-0560">Oxidoreductase</keyword>
<evidence type="ECO:0000313" key="3">
    <source>
        <dbReference type="EMBL" id="SES23515.1"/>
    </source>
</evidence>
<dbReference type="RefSeq" id="WP_218159851.1">
    <property type="nucleotide sequence ID" value="NZ_FOFV01000019.1"/>
</dbReference>
<reference evidence="4" key="1">
    <citation type="submission" date="2016-10" db="EMBL/GenBank/DDBJ databases">
        <authorList>
            <person name="Varghese N."/>
            <person name="Submissions S."/>
        </authorList>
    </citation>
    <scope>NUCLEOTIDE SEQUENCE [LARGE SCALE GENOMIC DNA]</scope>
    <source>
        <strain evidence="4">DSM 44437</strain>
    </source>
</reference>
<gene>
    <name evidence="3" type="ORF">SAMN04488000_11914</name>
</gene>
<evidence type="ECO:0000256" key="1">
    <source>
        <dbReference type="ARBA" id="ARBA00023002"/>
    </source>
</evidence>
<dbReference type="EMBL" id="FOFV01000019">
    <property type="protein sequence ID" value="SES23515.1"/>
    <property type="molecule type" value="Genomic_DNA"/>
</dbReference>
<dbReference type="SUPFAM" id="SSF54373">
    <property type="entry name" value="FAD-linked reductases, C-terminal domain"/>
    <property type="match status" value="1"/>
</dbReference>
<dbReference type="PANTHER" id="PTHR13847">
    <property type="entry name" value="SARCOSINE DEHYDROGENASE-RELATED"/>
    <property type="match status" value="1"/>
</dbReference>
<sequence length="386" mass="41698">MTTASPELPARAEVVVIGGGVIGTSVAFHLAEAGVRDVLVVERDDLGSGSTCKAAGGVRAQFSDELNIRLGARSIELFQRFPQRPGQDIDLHQVGYLFLLSSREHVTAFERNVDLQNSLGVRSRMLTVEEAQRMSPLIEADGLLAAAHSPDDGHCTPESVVLGYATAARRLGARFSTRTTVESIVGTGSDSFRVETTRGAVSTPNLVCAAGAWSRQIGDMVGVDLPVSPLRRQIMFTEPMPELHDRVTPFTIDFDSTFYFHREGPGLLFGMSDPDETPGFKLDMSDAWLPRLTEAIGRRAPRLLDVGVRNGWAGLYEVTPDHNALIGSAGRFFYATGFSGHGFLQGPAVGEVVRDLVLGREPFVDVSALDASRFAADQARPELNCV</sequence>
<evidence type="ECO:0000259" key="2">
    <source>
        <dbReference type="Pfam" id="PF01266"/>
    </source>
</evidence>
<dbReference type="InterPro" id="IPR006076">
    <property type="entry name" value="FAD-dep_OxRdtase"/>
</dbReference>
<feature type="domain" description="FAD dependent oxidoreductase" evidence="2">
    <location>
        <begin position="14"/>
        <end position="356"/>
    </location>
</feature>
<proteinExistence type="predicted"/>
<dbReference type="STRING" id="65499.SAMN04488000_11914"/>
<dbReference type="AlphaFoldDB" id="A0A1H9VPA5"/>
<protein>
    <submittedName>
        <fullName evidence="3">Sarcosine oxidase subunit beta</fullName>
    </submittedName>
</protein>
<dbReference type="Gene3D" id="3.30.9.10">
    <property type="entry name" value="D-Amino Acid Oxidase, subunit A, domain 2"/>
    <property type="match status" value="1"/>
</dbReference>
<evidence type="ECO:0000313" key="4">
    <source>
        <dbReference type="Proteomes" id="UP000199503"/>
    </source>
</evidence>
<dbReference type="Pfam" id="PF01266">
    <property type="entry name" value="DAO"/>
    <property type="match status" value="1"/>
</dbReference>
<keyword evidence="4" id="KW-1185">Reference proteome</keyword>
<dbReference type="Proteomes" id="UP000199503">
    <property type="component" value="Unassembled WGS sequence"/>
</dbReference>
<dbReference type="InterPro" id="IPR036188">
    <property type="entry name" value="FAD/NAD-bd_sf"/>
</dbReference>
<dbReference type="SUPFAM" id="SSF51905">
    <property type="entry name" value="FAD/NAD(P)-binding domain"/>
    <property type="match status" value="1"/>
</dbReference>
<organism evidence="3 4">
    <name type="scientific">Lentzea albida</name>
    <dbReference type="NCBI Taxonomy" id="65499"/>
    <lineage>
        <taxon>Bacteria</taxon>
        <taxon>Bacillati</taxon>
        <taxon>Actinomycetota</taxon>
        <taxon>Actinomycetes</taxon>
        <taxon>Pseudonocardiales</taxon>
        <taxon>Pseudonocardiaceae</taxon>
        <taxon>Lentzea</taxon>
    </lineage>
</organism>
<accession>A0A1H9VPA5</accession>